<evidence type="ECO:0000313" key="1">
    <source>
        <dbReference type="EMBL" id="TNN64895.1"/>
    </source>
</evidence>
<proteinExistence type="predicted"/>
<gene>
    <name evidence="1" type="ORF">EYF80_024893</name>
</gene>
<keyword evidence="2" id="KW-1185">Reference proteome</keyword>
<organism evidence="1 2">
    <name type="scientific">Liparis tanakae</name>
    <name type="common">Tanaka's snailfish</name>
    <dbReference type="NCBI Taxonomy" id="230148"/>
    <lineage>
        <taxon>Eukaryota</taxon>
        <taxon>Metazoa</taxon>
        <taxon>Chordata</taxon>
        <taxon>Craniata</taxon>
        <taxon>Vertebrata</taxon>
        <taxon>Euteleostomi</taxon>
        <taxon>Actinopterygii</taxon>
        <taxon>Neopterygii</taxon>
        <taxon>Teleostei</taxon>
        <taxon>Neoteleostei</taxon>
        <taxon>Acanthomorphata</taxon>
        <taxon>Eupercaria</taxon>
        <taxon>Perciformes</taxon>
        <taxon>Cottioidei</taxon>
        <taxon>Cottales</taxon>
        <taxon>Liparidae</taxon>
        <taxon>Liparis</taxon>
    </lineage>
</organism>
<evidence type="ECO:0000313" key="2">
    <source>
        <dbReference type="Proteomes" id="UP000314294"/>
    </source>
</evidence>
<dbReference type="Proteomes" id="UP000314294">
    <property type="component" value="Unassembled WGS sequence"/>
</dbReference>
<name>A0A4Z2HHZ9_9TELE</name>
<protein>
    <submittedName>
        <fullName evidence="1">Uncharacterized protein</fullName>
    </submittedName>
</protein>
<dbReference type="EMBL" id="SRLO01000244">
    <property type="protein sequence ID" value="TNN64895.1"/>
    <property type="molecule type" value="Genomic_DNA"/>
</dbReference>
<dbReference type="AlphaFoldDB" id="A0A4Z2HHZ9"/>
<comment type="caution">
    <text evidence="1">The sequence shown here is derived from an EMBL/GenBank/DDBJ whole genome shotgun (WGS) entry which is preliminary data.</text>
</comment>
<reference evidence="1 2" key="1">
    <citation type="submission" date="2019-03" db="EMBL/GenBank/DDBJ databases">
        <title>First draft genome of Liparis tanakae, snailfish: a comprehensive survey of snailfish specific genes.</title>
        <authorList>
            <person name="Kim W."/>
            <person name="Song I."/>
            <person name="Jeong J.-H."/>
            <person name="Kim D."/>
            <person name="Kim S."/>
            <person name="Ryu S."/>
            <person name="Song J.Y."/>
            <person name="Lee S.K."/>
        </authorList>
    </citation>
    <scope>NUCLEOTIDE SEQUENCE [LARGE SCALE GENOMIC DNA]</scope>
    <source>
        <tissue evidence="1">Muscle</tissue>
    </source>
</reference>
<accession>A0A4Z2HHZ9</accession>
<sequence length="154" mass="16818">MGSALPASGLSTLSPHGILLYETSDVYFCCVPSQSAKLNLTKTPQNVMAWFGIQQQKKDKTTIATDLVTLDLRLGLLLLMLRRLTKRRSIRASQSCPSGNLRRQSFSPATTVTVEKIDVGAVAAVAATHSTAHTHLTHRDPLYAFFFNAEATDQ</sequence>